<feature type="region of interest" description="Disordered" evidence="1">
    <location>
        <begin position="338"/>
        <end position="357"/>
    </location>
</feature>
<feature type="compositionally biased region" description="Low complexity" evidence="1">
    <location>
        <begin position="268"/>
        <end position="280"/>
    </location>
</feature>
<dbReference type="AlphaFoldDB" id="R1FYP3"/>
<sequence length="705" mass="76380">MNRNHHASHLAFHHARKAAAADAAAELDLSVLIPVEQEVSGPSKTLHARDASPVIAARSEETSKGCSSSRDSDTCQKPTDSSTAIILAAIVPIAIAIIVLVFLHRRHMKKQALEDLNDKHKSLDFGLGEPPKTANGKAPEMSVVDVEKEIRKGGRGMSMDMETSPYLMPGGVQDSRESFHSMSRISDNHDPYRPVTFVKDDTMSLRSASKFNDGMSTYSKSSVGTDRMGLLKNAQRMSRSSPLSPEDRTIPEIQFPEPSHVKPPPSPSSASPISPDGSSPDLTRDAYGGNEKRRSLNADSKRTSVQEPTLPQISEDNDAVPQPVARKPNPLRLESMVATVHNPQTDSIISRSSDYGDGFRITPPSPGLDGKAANRMSVDVLNAPSTPPQGLAIQAPKPNRISMSLRPLPVDDPTENPEERANRIRSFYKEYFDDSKPEPVGRYDEQQEDYGQEYMEGAIFDPDKGHFVVGGQPFAEPVTRRAMTPPPRAPPRFRGHGPPGGSMGGSRPMTPGSMRSGTPLSMPRGNSAMSFRGPPKKPLPPPTTLSSLPTPAALKEDSHIFNPIDFAPPPTFRDMQAGRRPDSPLGVERPYSPSVRPHTPLMTAFDELAIIPSPHALRKSGTFTSLDFTAPPRFKGVDNGSDAASVRSGGSGISAAQLHAVRAGAYRVSRIPKGMVGTRDDLMTSLKPTWDLRDTNTPQQVKPGM</sequence>
<dbReference type="Proteomes" id="UP000013521">
    <property type="component" value="Unassembled WGS sequence"/>
</dbReference>
<keyword evidence="2" id="KW-1133">Transmembrane helix</keyword>
<dbReference type="PANTHER" id="PTHR42088">
    <property type="entry name" value="YALI0F10131P"/>
    <property type="match status" value="1"/>
</dbReference>
<dbReference type="OMA" id="HDPYRPV"/>
<dbReference type="KEGG" id="npa:UCRNP2_8993"/>
<dbReference type="EMBL" id="KB916738">
    <property type="protein sequence ID" value="EOD44280.1"/>
    <property type="molecule type" value="Genomic_DNA"/>
</dbReference>
<dbReference type="PANTHER" id="PTHR42088:SF1">
    <property type="entry name" value="YALI0F10131P"/>
    <property type="match status" value="1"/>
</dbReference>
<feature type="compositionally biased region" description="Low complexity" evidence="1">
    <location>
        <begin position="505"/>
        <end position="514"/>
    </location>
</feature>
<gene>
    <name evidence="3" type="ORF">UCRNP2_8993</name>
</gene>
<organism evidence="3 4">
    <name type="scientific">Botryosphaeria parva (strain UCR-NP2)</name>
    <name type="common">Grapevine canker fungus</name>
    <name type="synonym">Neofusicoccum parvum</name>
    <dbReference type="NCBI Taxonomy" id="1287680"/>
    <lineage>
        <taxon>Eukaryota</taxon>
        <taxon>Fungi</taxon>
        <taxon>Dikarya</taxon>
        <taxon>Ascomycota</taxon>
        <taxon>Pezizomycotina</taxon>
        <taxon>Dothideomycetes</taxon>
        <taxon>Dothideomycetes incertae sedis</taxon>
        <taxon>Botryosphaeriales</taxon>
        <taxon>Botryosphaeriaceae</taxon>
        <taxon>Neofusicoccum</taxon>
    </lineage>
</organism>
<feature type="compositionally biased region" description="Polar residues" evidence="1">
    <location>
        <begin position="305"/>
        <end position="314"/>
    </location>
</feature>
<name>R1FYP3_BOTPV</name>
<dbReference type="eggNOG" id="ENOG502REX9">
    <property type="taxonomic scope" value="Eukaryota"/>
</dbReference>
<feature type="transmembrane region" description="Helical" evidence="2">
    <location>
        <begin position="84"/>
        <end position="103"/>
    </location>
</feature>
<feature type="region of interest" description="Disordered" evidence="1">
    <location>
        <begin position="384"/>
        <end position="418"/>
    </location>
</feature>
<evidence type="ECO:0000313" key="4">
    <source>
        <dbReference type="Proteomes" id="UP000013521"/>
    </source>
</evidence>
<protein>
    <submittedName>
        <fullName evidence="3">Uncharacterized protein</fullName>
    </submittedName>
</protein>
<feature type="region of interest" description="Disordered" evidence="1">
    <location>
        <begin position="234"/>
        <end position="329"/>
    </location>
</feature>
<feature type="region of interest" description="Disordered" evidence="1">
    <location>
        <begin position="42"/>
        <end position="78"/>
    </location>
</feature>
<dbReference type="OrthoDB" id="5417135at2759"/>
<keyword evidence="2" id="KW-0472">Membrane</keyword>
<proteinExistence type="predicted"/>
<evidence type="ECO:0000313" key="3">
    <source>
        <dbReference type="EMBL" id="EOD44280.1"/>
    </source>
</evidence>
<feature type="compositionally biased region" description="Polar residues" evidence="1">
    <location>
        <begin position="341"/>
        <end position="353"/>
    </location>
</feature>
<evidence type="ECO:0000256" key="2">
    <source>
        <dbReference type="SAM" id="Phobius"/>
    </source>
</evidence>
<feature type="compositionally biased region" description="Polar residues" evidence="1">
    <location>
        <begin position="64"/>
        <end position="78"/>
    </location>
</feature>
<accession>R1FYP3</accession>
<dbReference type="HOGENOM" id="CLU_016576_0_0_1"/>
<feature type="compositionally biased region" description="Basic and acidic residues" evidence="1">
    <location>
        <begin position="290"/>
        <end position="304"/>
    </location>
</feature>
<evidence type="ECO:0000256" key="1">
    <source>
        <dbReference type="SAM" id="MobiDB-lite"/>
    </source>
</evidence>
<keyword evidence="2" id="KW-0812">Transmembrane</keyword>
<feature type="region of interest" description="Disordered" evidence="1">
    <location>
        <begin position="478"/>
        <end position="594"/>
    </location>
</feature>
<reference evidence="4" key="1">
    <citation type="journal article" date="2013" name="Genome Announc.">
        <title>Draft genome sequence of Neofusicoccum parvum isolate UCR-NP2, a fungal vascular pathogen associated with grapevine cankers.</title>
        <authorList>
            <person name="Blanco-Ulate B."/>
            <person name="Rolshausen P."/>
            <person name="Cantu D."/>
        </authorList>
    </citation>
    <scope>NUCLEOTIDE SEQUENCE [LARGE SCALE GENOMIC DNA]</scope>
    <source>
        <strain evidence="4">UCR-NP2</strain>
    </source>
</reference>